<dbReference type="Pfam" id="PF00808">
    <property type="entry name" value="CBFD_NFYB_HMF"/>
    <property type="match status" value="1"/>
</dbReference>
<dbReference type="InterPro" id="IPR009072">
    <property type="entry name" value="Histone-fold"/>
</dbReference>
<proteinExistence type="predicted"/>
<evidence type="ECO:0000313" key="5">
    <source>
        <dbReference type="EMBL" id="CAG9862002.1"/>
    </source>
</evidence>
<protein>
    <recommendedName>
        <fullName evidence="4">Transcription factor CBF/NF-Y/archaeal histone domain-containing protein</fullName>
    </recommendedName>
</protein>
<keyword evidence="6" id="KW-1185">Reference proteome</keyword>
<dbReference type="GO" id="GO:0008622">
    <property type="term" value="C:epsilon DNA polymerase complex"/>
    <property type="evidence" value="ECO:0007669"/>
    <property type="project" value="TreeGrafter"/>
</dbReference>
<dbReference type="InterPro" id="IPR003958">
    <property type="entry name" value="CBFA_NFYB_domain"/>
</dbReference>
<dbReference type="GO" id="GO:0046982">
    <property type="term" value="F:protein heterodimerization activity"/>
    <property type="evidence" value="ECO:0007669"/>
    <property type="project" value="InterPro"/>
</dbReference>
<dbReference type="Gene3D" id="1.10.20.10">
    <property type="entry name" value="Histone, subunit A"/>
    <property type="match status" value="1"/>
</dbReference>
<feature type="domain" description="Transcription factor CBF/NF-Y/archaeal histone" evidence="4">
    <location>
        <begin position="39"/>
        <end position="102"/>
    </location>
</feature>
<accession>A0A9N9TWK6</accession>
<sequence length="116" mass="12978">MDPVEDSEILNDNNTETNMELDAGKNDRTESATQKKHLRLPLARIKHIMKSDPDCGLISHESVFLVAKVTEMFIELLAIEAGKNVGKNKRKTVLKRDVEVAIENIPSMCFLDGALE</sequence>
<dbReference type="PANTHER" id="PTHR10252">
    <property type="entry name" value="HISTONE-LIKE TRANSCRIPTION FACTOR CCAAT-RELATED"/>
    <property type="match status" value="1"/>
</dbReference>
<evidence type="ECO:0000259" key="4">
    <source>
        <dbReference type="Pfam" id="PF00808"/>
    </source>
</evidence>
<evidence type="ECO:0000256" key="2">
    <source>
        <dbReference type="ARBA" id="ARBA00023242"/>
    </source>
</evidence>
<dbReference type="Proteomes" id="UP001153712">
    <property type="component" value="Chromosome 5"/>
</dbReference>
<gene>
    <name evidence="5" type="ORF">PHYEVI_LOCUS8325</name>
</gene>
<name>A0A9N9TWK6_PHYSR</name>
<dbReference type="InterPro" id="IPR050568">
    <property type="entry name" value="Transcr_DNA_Rep_Reg"/>
</dbReference>
<dbReference type="AlphaFoldDB" id="A0A9N9TWK6"/>
<dbReference type="EMBL" id="OU900098">
    <property type="protein sequence ID" value="CAG9862002.1"/>
    <property type="molecule type" value="Genomic_DNA"/>
</dbReference>
<evidence type="ECO:0000256" key="3">
    <source>
        <dbReference type="SAM" id="MobiDB-lite"/>
    </source>
</evidence>
<feature type="region of interest" description="Disordered" evidence="3">
    <location>
        <begin position="1"/>
        <end position="35"/>
    </location>
</feature>
<evidence type="ECO:0000313" key="6">
    <source>
        <dbReference type="Proteomes" id="UP001153712"/>
    </source>
</evidence>
<reference evidence="5" key="1">
    <citation type="submission" date="2022-01" db="EMBL/GenBank/DDBJ databases">
        <authorList>
            <person name="King R."/>
        </authorList>
    </citation>
    <scope>NUCLEOTIDE SEQUENCE</scope>
</reference>
<comment type="subcellular location">
    <subcellularLocation>
        <location evidence="1">Nucleus</location>
    </subcellularLocation>
</comment>
<dbReference type="GO" id="GO:0006261">
    <property type="term" value="P:DNA-templated DNA replication"/>
    <property type="evidence" value="ECO:0007669"/>
    <property type="project" value="TreeGrafter"/>
</dbReference>
<dbReference type="CDD" id="cd22929">
    <property type="entry name" value="HFD_POLE4-like"/>
    <property type="match status" value="1"/>
</dbReference>
<evidence type="ECO:0000256" key="1">
    <source>
        <dbReference type="ARBA" id="ARBA00004123"/>
    </source>
</evidence>
<dbReference type="SUPFAM" id="SSF47113">
    <property type="entry name" value="Histone-fold"/>
    <property type="match status" value="1"/>
</dbReference>
<dbReference type="PANTHER" id="PTHR10252:SF79">
    <property type="entry name" value="DNA POLYMERASE EPSILON SUBUNIT 4"/>
    <property type="match status" value="1"/>
</dbReference>
<keyword evidence="2" id="KW-0539">Nucleus</keyword>
<dbReference type="OrthoDB" id="636685at2759"/>
<organism evidence="5 6">
    <name type="scientific">Phyllotreta striolata</name>
    <name type="common">Striped flea beetle</name>
    <name type="synonym">Crioceris striolata</name>
    <dbReference type="NCBI Taxonomy" id="444603"/>
    <lineage>
        <taxon>Eukaryota</taxon>
        <taxon>Metazoa</taxon>
        <taxon>Ecdysozoa</taxon>
        <taxon>Arthropoda</taxon>
        <taxon>Hexapoda</taxon>
        <taxon>Insecta</taxon>
        <taxon>Pterygota</taxon>
        <taxon>Neoptera</taxon>
        <taxon>Endopterygota</taxon>
        <taxon>Coleoptera</taxon>
        <taxon>Polyphaga</taxon>
        <taxon>Cucujiformia</taxon>
        <taxon>Chrysomeloidea</taxon>
        <taxon>Chrysomelidae</taxon>
        <taxon>Galerucinae</taxon>
        <taxon>Alticini</taxon>
        <taxon>Phyllotreta</taxon>
    </lineage>
</organism>